<comment type="function">
    <text evidence="2 7">Catalyzes the formation of N(7)-methylguanine at position 46 (m7G46) in tRNA.</text>
</comment>
<dbReference type="SUPFAM" id="SSF53335">
    <property type="entry name" value="S-adenosyl-L-methionine-dependent methyltransferases"/>
    <property type="match status" value="1"/>
</dbReference>
<dbReference type="RefSeq" id="WP_234866523.1">
    <property type="nucleotide sequence ID" value="NZ_JAKEVY010000003.1"/>
</dbReference>
<comment type="catalytic activity">
    <reaction evidence="1 7">
        <text>guanosine(46) in tRNA + S-adenosyl-L-methionine = N(7)-methylguanosine(46) in tRNA + S-adenosyl-L-homocysteine</text>
        <dbReference type="Rhea" id="RHEA:42708"/>
        <dbReference type="Rhea" id="RHEA-COMP:10188"/>
        <dbReference type="Rhea" id="RHEA-COMP:10189"/>
        <dbReference type="ChEBI" id="CHEBI:57856"/>
        <dbReference type="ChEBI" id="CHEBI:59789"/>
        <dbReference type="ChEBI" id="CHEBI:74269"/>
        <dbReference type="ChEBI" id="CHEBI:74480"/>
        <dbReference type="EC" id="2.1.1.33"/>
    </reaction>
</comment>
<evidence type="ECO:0000256" key="7">
    <source>
        <dbReference type="HAMAP-Rule" id="MF_01057"/>
    </source>
</evidence>
<dbReference type="GO" id="GO:0008176">
    <property type="term" value="F:tRNA (guanine(46)-N7)-methyltransferase activity"/>
    <property type="evidence" value="ECO:0007669"/>
    <property type="project" value="UniProtKB-EC"/>
</dbReference>
<dbReference type="PANTHER" id="PTHR23417">
    <property type="entry name" value="3-DEOXY-D-MANNO-OCTULOSONIC-ACID TRANSFERASE/TRNA GUANINE-N 7 - -METHYLTRANSFERASE"/>
    <property type="match status" value="1"/>
</dbReference>
<sequence>MGQKKLIRFEAIKSFSNVFQYPEGMAGKWSMHFGNTNPLILELACGKGEYTVGLSALHPNQNFIGIDVKGNRIYIGAKKCLENRQTNAAFLRTKIDQITNYFAPAEVSEIWITFPDPQLRRSRHTKRLTHPKFLRKYQQLLKPGGLIHLKTDSPVLFQFTLWAIELYGLELVNKTDDLYALPDISPELKIKTHYEGLDIAQSNRIHYLAFRLPATMLPDFDEKLHDLVFEHEKATD</sequence>
<keyword evidence="3 7" id="KW-0489">Methyltransferase</keyword>
<name>A0ABS9BIK8_9BACT</name>
<dbReference type="PANTHER" id="PTHR23417:SF14">
    <property type="entry name" value="PENTACOTRIPEPTIDE-REPEAT REGION OF PRORP DOMAIN-CONTAINING PROTEIN"/>
    <property type="match status" value="1"/>
</dbReference>
<organism evidence="8 9">
    <name type="scientific">Flavihumibacter fluminis</name>
    <dbReference type="NCBI Taxonomy" id="2909236"/>
    <lineage>
        <taxon>Bacteria</taxon>
        <taxon>Pseudomonadati</taxon>
        <taxon>Bacteroidota</taxon>
        <taxon>Chitinophagia</taxon>
        <taxon>Chitinophagales</taxon>
        <taxon>Chitinophagaceae</taxon>
        <taxon>Flavihumibacter</taxon>
    </lineage>
</organism>
<comment type="caution">
    <text evidence="8">The sequence shown here is derived from an EMBL/GenBank/DDBJ whole genome shotgun (WGS) entry which is preliminary data.</text>
</comment>
<evidence type="ECO:0000256" key="6">
    <source>
        <dbReference type="ARBA" id="ARBA00022694"/>
    </source>
</evidence>
<proteinExistence type="inferred from homology"/>
<accession>A0ABS9BIK8</accession>
<evidence type="ECO:0000313" key="9">
    <source>
        <dbReference type="Proteomes" id="UP001200145"/>
    </source>
</evidence>
<dbReference type="NCBIfam" id="NF001080">
    <property type="entry name" value="PRK00121.2-2"/>
    <property type="match status" value="1"/>
</dbReference>
<dbReference type="Pfam" id="PF02390">
    <property type="entry name" value="Methyltransf_4"/>
    <property type="match status" value="1"/>
</dbReference>
<comment type="caution">
    <text evidence="7">Lacks conserved residue(s) required for the propagation of feature annotation.</text>
</comment>
<dbReference type="Proteomes" id="UP001200145">
    <property type="component" value="Unassembled WGS sequence"/>
</dbReference>
<feature type="binding site" evidence="7">
    <location>
        <position position="67"/>
    </location>
    <ligand>
        <name>S-adenosyl-L-methionine</name>
        <dbReference type="ChEBI" id="CHEBI:59789"/>
    </ligand>
</feature>
<dbReference type="InterPro" id="IPR029063">
    <property type="entry name" value="SAM-dependent_MTases_sf"/>
</dbReference>
<dbReference type="Gene3D" id="3.40.50.150">
    <property type="entry name" value="Vaccinia Virus protein VP39"/>
    <property type="match status" value="1"/>
</dbReference>
<dbReference type="EC" id="2.1.1.33" evidence="7"/>
<keyword evidence="4 7" id="KW-0808">Transferase</keyword>
<evidence type="ECO:0000256" key="3">
    <source>
        <dbReference type="ARBA" id="ARBA00022603"/>
    </source>
</evidence>
<evidence type="ECO:0000256" key="2">
    <source>
        <dbReference type="ARBA" id="ARBA00003015"/>
    </source>
</evidence>
<reference evidence="8 9" key="1">
    <citation type="submission" date="2022-01" db="EMBL/GenBank/DDBJ databases">
        <title>Flavihumibacter sp. nov., isolated from sediment of a river.</title>
        <authorList>
            <person name="Liu H."/>
        </authorList>
    </citation>
    <scope>NUCLEOTIDE SEQUENCE [LARGE SCALE GENOMIC DNA]</scope>
    <source>
        <strain evidence="8 9">RY-1</strain>
    </source>
</reference>
<evidence type="ECO:0000256" key="1">
    <source>
        <dbReference type="ARBA" id="ARBA00000142"/>
    </source>
</evidence>
<gene>
    <name evidence="7 8" type="primary">trmB</name>
    <name evidence="8" type="ORF">L0U88_13120</name>
</gene>
<keyword evidence="6 7" id="KW-0819">tRNA processing</keyword>
<keyword evidence="9" id="KW-1185">Reference proteome</keyword>
<dbReference type="InterPro" id="IPR003358">
    <property type="entry name" value="tRNA_(Gua-N-7)_MeTrfase_Trmb"/>
</dbReference>
<keyword evidence="5 7" id="KW-0949">S-adenosyl-L-methionine</keyword>
<comment type="similarity">
    <text evidence="7">Belongs to the class I-like SAM-binding methyltransferase superfamily. TrmB family.</text>
</comment>
<evidence type="ECO:0000256" key="4">
    <source>
        <dbReference type="ARBA" id="ARBA00022679"/>
    </source>
</evidence>
<comment type="pathway">
    <text evidence="7">tRNA modification; N(7)-methylguanine-tRNA biosynthesis.</text>
</comment>
<evidence type="ECO:0000313" key="8">
    <source>
        <dbReference type="EMBL" id="MCF1715572.1"/>
    </source>
</evidence>
<dbReference type="PROSITE" id="PS51625">
    <property type="entry name" value="SAM_MT_TRMB"/>
    <property type="match status" value="1"/>
</dbReference>
<feature type="binding site" evidence="7">
    <location>
        <begin position="192"/>
        <end position="195"/>
    </location>
    <ligand>
        <name>substrate</name>
    </ligand>
</feature>
<evidence type="ECO:0000256" key="5">
    <source>
        <dbReference type="ARBA" id="ARBA00022691"/>
    </source>
</evidence>
<feature type="binding site" evidence="7">
    <location>
        <position position="152"/>
    </location>
    <ligand>
        <name>substrate</name>
    </ligand>
</feature>
<feature type="binding site" evidence="7">
    <location>
        <position position="116"/>
    </location>
    <ligand>
        <name>S-adenosyl-L-methionine</name>
        <dbReference type="ChEBI" id="CHEBI:59789"/>
    </ligand>
</feature>
<dbReference type="InterPro" id="IPR055361">
    <property type="entry name" value="tRNA_methyltr_TrmB_bact"/>
</dbReference>
<protein>
    <recommendedName>
        <fullName evidence="7">tRNA (guanine-N(7)-)-methyltransferase</fullName>
        <ecNumber evidence="7">2.1.1.33</ecNumber>
    </recommendedName>
    <alternativeName>
        <fullName evidence="7">tRNA (guanine(46)-N(7))-methyltransferase</fullName>
    </alternativeName>
    <alternativeName>
        <fullName evidence="7">tRNA(m7G46)-methyltransferase</fullName>
    </alternativeName>
</protein>
<dbReference type="EMBL" id="JAKEVY010000003">
    <property type="protein sequence ID" value="MCF1715572.1"/>
    <property type="molecule type" value="Genomic_DNA"/>
</dbReference>
<dbReference type="HAMAP" id="MF_01057">
    <property type="entry name" value="tRNA_methyltr_TrmB"/>
    <property type="match status" value="1"/>
</dbReference>
<feature type="binding site" evidence="7">
    <location>
        <position position="42"/>
    </location>
    <ligand>
        <name>S-adenosyl-L-methionine</name>
        <dbReference type="ChEBI" id="CHEBI:59789"/>
    </ligand>
</feature>